<evidence type="ECO:0000256" key="1">
    <source>
        <dbReference type="SAM" id="SignalP"/>
    </source>
</evidence>
<dbReference type="InterPro" id="IPR000801">
    <property type="entry name" value="Esterase-like"/>
</dbReference>
<feature type="signal peptide" evidence="1">
    <location>
        <begin position="1"/>
        <end position="35"/>
    </location>
</feature>
<dbReference type="GO" id="GO:0016787">
    <property type="term" value="F:hydrolase activity"/>
    <property type="evidence" value="ECO:0007669"/>
    <property type="project" value="UniProtKB-KW"/>
</dbReference>
<organism evidence="2 3">
    <name type="scientific">Tomitella cavernea</name>
    <dbReference type="NCBI Taxonomy" id="1387982"/>
    <lineage>
        <taxon>Bacteria</taxon>
        <taxon>Bacillati</taxon>
        <taxon>Actinomycetota</taxon>
        <taxon>Actinomycetes</taxon>
        <taxon>Mycobacteriales</taxon>
        <taxon>Tomitella</taxon>
    </lineage>
</organism>
<name>A0ABP9CAL3_9ACTN</name>
<feature type="chain" id="PRO_5046061172" evidence="1">
    <location>
        <begin position="36"/>
        <end position="338"/>
    </location>
</feature>
<proteinExistence type="predicted"/>
<reference evidence="3" key="1">
    <citation type="journal article" date="2019" name="Int. J. Syst. Evol. Microbiol.">
        <title>The Global Catalogue of Microorganisms (GCM) 10K type strain sequencing project: providing services to taxonomists for standard genome sequencing and annotation.</title>
        <authorList>
            <consortium name="The Broad Institute Genomics Platform"/>
            <consortium name="The Broad Institute Genome Sequencing Center for Infectious Disease"/>
            <person name="Wu L."/>
            <person name="Ma J."/>
        </authorList>
    </citation>
    <scope>NUCLEOTIDE SEQUENCE [LARGE SCALE GENOMIC DNA]</scope>
    <source>
        <strain evidence="3">JCM 18542</strain>
    </source>
</reference>
<gene>
    <name evidence="2" type="ORF">GCM10023353_05030</name>
</gene>
<dbReference type="EMBL" id="BAABKQ010000001">
    <property type="protein sequence ID" value="GAA4805276.1"/>
    <property type="molecule type" value="Genomic_DNA"/>
</dbReference>
<evidence type="ECO:0000313" key="3">
    <source>
        <dbReference type="Proteomes" id="UP001500839"/>
    </source>
</evidence>
<keyword evidence="1" id="KW-0732">Signal</keyword>
<accession>A0ABP9CAL3</accession>
<dbReference type="PANTHER" id="PTHR48098">
    <property type="entry name" value="ENTEROCHELIN ESTERASE-RELATED"/>
    <property type="match status" value="1"/>
</dbReference>
<keyword evidence="2" id="KW-0378">Hydrolase</keyword>
<protein>
    <submittedName>
        <fullName evidence="2">Alpha/beta hydrolase family protein</fullName>
    </submittedName>
</protein>
<dbReference type="Pfam" id="PF00756">
    <property type="entry name" value="Esterase"/>
    <property type="match status" value="1"/>
</dbReference>
<dbReference type="RefSeq" id="WP_200171084.1">
    <property type="nucleotide sequence ID" value="NZ_BAABKQ010000001.1"/>
</dbReference>
<dbReference type="Proteomes" id="UP001500839">
    <property type="component" value="Unassembled WGS sequence"/>
</dbReference>
<comment type="caution">
    <text evidence="2">The sequence shown here is derived from an EMBL/GenBank/DDBJ whole genome shotgun (WGS) entry which is preliminary data.</text>
</comment>
<keyword evidence="3" id="KW-1185">Reference proteome</keyword>
<dbReference type="SUPFAM" id="SSF53474">
    <property type="entry name" value="alpha/beta-Hydrolases"/>
    <property type="match status" value="1"/>
</dbReference>
<dbReference type="PANTHER" id="PTHR48098:SF1">
    <property type="entry name" value="DIACYLGLYCEROL ACYLTRANSFERASE_MYCOLYLTRANSFERASE AG85A"/>
    <property type="match status" value="1"/>
</dbReference>
<dbReference type="Gene3D" id="3.40.50.1820">
    <property type="entry name" value="alpha/beta hydrolase"/>
    <property type="match status" value="1"/>
</dbReference>
<dbReference type="InterPro" id="IPR050583">
    <property type="entry name" value="Mycobacterial_A85_antigen"/>
</dbReference>
<sequence length="338" mass="36875">MTNAEPRFLRRVRARLLGFAAIAFSLAMLTGVATAGTASAWSWNDDGRIVKEYVWSDAMARNIPVSFMPSARGGNHALILLDGLRARDDFSGWDIETNAFDKFRNDNINVVMPIGGQSSWYADWNAPSAINGQDFTYKWETFLSVELPNYLANVHGIARDHNAIAGLSMGGSAALYFAAKYKPYYSFAGSFSGYLHNSMIGMPAGISIGMLDAGSFNAGDMYGSASSLNPEWVSHDPFNFAPELRGISLYISAASALPNPDPVNGDRPQSLLDYYNTTNGMALEGLALANSRIFQARLNSLNIPATYSFPPVGIHSWNNWSAELDKARPQILDATNGW</sequence>
<evidence type="ECO:0000313" key="2">
    <source>
        <dbReference type="EMBL" id="GAA4805276.1"/>
    </source>
</evidence>
<dbReference type="InterPro" id="IPR029058">
    <property type="entry name" value="AB_hydrolase_fold"/>
</dbReference>